<name>A0ACB5SY33_AMBMO</name>
<sequence length="110" mass="11794">MFGLGTLFYSILFLINGIAVLSEDRFLNRIGWSAQAFQNQSQQQQFNGGYDTPFGSSAMNISGSGSGSNAGGDSSVKAKLINLISATRTLLRFPLIIANVIVILYELVLG</sequence>
<comment type="caution">
    <text evidence="1">The sequence shown here is derived from an EMBL/GenBank/DDBJ whole genome shotgun (WGS) entry which is preliminary data.</text>
</comment>
<organism evidence="1 2">
    <name type="scientific">Ambrosiozyma monospora</name>
    <name type="common">Yeast</name>
    <name type="synonym">Endomycopsis monosporus</name>
    <dbReference type="NCBI Taxonomy" id="43982"/>
    <lineage>
        <taxon>Eukaryota</taxon>
        <taxon>Fungi</taxon>
        <taxon>Dikarya</taxon>
        <taxon>Ascomycota</taxon>
        <taxon>Saccharomycotina</taxon>
        <taxon>Pichiomycetes</taxon>
        <taxon>Pichiales</taxon>
        <taxon>Pichiaceae</taxon>
        <taxon>Ambrosiozyma</taxon>
    </lineage>
</organism>
<keyword evidence="2" id="KW-1185">Reference proteome</keyword>
<accession>A0ACB5SY33</accession>
<evidence type="ECO:0000313" key="2">
    <source>
        <dbReference type="Proteomes" id="UP001165064"/>
    </source>
</evidence>
<evidence type="ECO:0000313" key="1">
    <source>
        <dbReference type="EMBL" id="GME76469.1"/>
    </source>
</evidence>
<dbReference type="Proteomes" id="UP001165064">
    <property type="component" value="Unassembled WGS sequence"/>
</dbReference>
<gene>
    <name evidence="1" type="ORF">Amon02_000262300</name>
</gene>
<protein>
    <submittedName>
        <fullName evidence="1">Unnamed protein product</fullName>
    </submittedName>
</protein>
<proteinExistence type="predicted"/>
<dbReference type="EMBL" id="BSXS01001539">
    <property type="protein sequence ID" value="GME76469.1"/>
    <property type="molecule type" value="Genomic_DNA"/>
</dbReference>
<reference evidence="1" key="1">
    <citation type="submission" date="2023-04" db="EMBL/GenBank/DDBJ databases">
        <title>Ambrosiozyma monospora NBRC 10751.</title>
        <authorList>
            <person name="Ichikawa N."/>
            <person name="Sato H."/>
            <person name="Tonouchi N."/>
        </authorList>
    </citation>
    <scope>NUCLEOTIDE SEQUENCE</scope>
    <source>
        <strain evidence="1">NBRC 10751</strain>
    </source>
</reference>